<reference evidence="1 2" key="1">
    <citation type="submission" date="2019-12" db="EMBL/GenBank/DDBJ databases">
        <title>Novel species isolated from a subtropical stream in China.</title>
        <authorList>
            <person name="Lu H."/>
        </authorList>
    </citation>
    <scope>NUCLEOTIDE SEQUENCE [LARGE SCALE GENOMIC DNA]</scope>
    <source>
        <strain evidence="1 2">FT135W</strain>
    </source>
</reference>
<keyword evidence="2" id="KW-1185">Reference proteome</keyword>
<dbReference type="RefSeq" id="WP_161005557.1">
    <property type="nucleotide sequence ID" value="NZ_WWCN01000003.1"/>
</dbReference>
<dbReference type="EMBL" id="WWCN01000003">
    <property type="protein sequence ID" value="MYM22032.1"/>
    <property type="molecule type" value="Genomic_DNA"/>
</dbReference>
<dbReference type="Proteomes" id="UP000479335">
    <property type="component" value="Unassembled WGS sequence"/>
</dbReference>
<accession>A0A6L8K829</accession>
<dbReference type="AlphaFoldDB" id="A0A6L8K829"/>
<evidence type="ECO:0000313" key="1">
    <source>
        <dbReference type="EMBL" id="MYM22032.1"/>
    </source>
</evidence>
<sequence length="47" mass="5629">MTSEVKYQLTKYASDEHFNDNHQRFIEMLKLAFWAKLRRNQPGTGVE</sequence>
<name>A0A6L8K829_9BURK</name>
<evidence type="ECO:0000313" key="2">
    <source>
        <dbReference type="Proteomes" id="UP000479335"/>
    </source>
</evidence>
<comment type="caution">
    <text evidence="1">The sequence shown here is derived from an EMBL/GenBank/DDBJ whole genome shotgun (WGS) entry which is preliminary data.</text>
</comment>
<protein>
    <submittedName>
        <fullName evidence="1">Uncharacterized protein</fullName>
    </submittedName>
</protein>
<gene>
    <name evidence="1" type="ORF">GTP46_05160</name>
</gene>
<organism evidence="1 2">
    <name type="scientific">Duganella flavida</name>
    <dbReference type="NCBI Taxonomy" id="2692175"/>
    <lineage>
        <taxon>Bacteria</taxon>
        <taxon>Pseudomonadati</taxon>
        <taxon>Pseudomonadota</taxon>
        <taxon>Betaproteobacteria</taxon>
        <taxon>Burkholderiales</taxon>
        <taxon>Oxalobacteraceae</taxon>
        <taxon>Telluria group</taxon>
        <taxon>Duganella</taxon>
    </lineage>
</organism>
<proteinExistence type="predicted"/>